<accession>A0ABU2E616</accession>
<dbReference type="EMBL" id="VJSY01000025">
    <property type="protein sequence ID" value="MDR8755146.1"/>
    <property type="molecule type" value="Genomic_DNA"/>
</dbReference>
<keyword evidence="3" id="KW-1185">Reference proteome</keyword>
<gene>
    <name evidence="2" type="ORF">FEQ00_03575</name>
</gene>
<name>A0ABU2E616_9BURK</name>
<evidence type="ECO:0000313" key="2">
    <source>
        <dbReference type="EMBL" id="MDR8755146.1"/>
    </source>
</evidence>
<feature type="compositionally biased region" description="Basic and acidic residues" evidence="1">
    <location>
        <begin position="15"/>
        <end position="25"/>
    </location>
</feature>
<dbReference type="RefSeq" id="WP_257008823.1">
    <property type="nucleotide sequence ID" value="NZ_CADFDQ010000027.1"/>
</dbReference>
<evidence type="ECO:0000313" key="3">
    <source>
        <dbReference type="Proteomes" id="UP001248067"/>
    </source>
</evidence>
<feature type="region of interest" description="Disordered" evidence="1">
    <location>
        <begin position="1"/>
        <end position="25"/>
    </location>
</feature>
<protein>
    <submittedName>
        <fullName evidence="2">Uncharacterized protein</fullName>
    </submittedName>
</protein>
<reference evidence="2 3" key="1">
    <citation type="submission" date="2019-06" db="EMBL/GenBank/DDBJ databases">
        <title>Evolution of Burkholderia multivorans in the lungs of Cystic Fibrosis patients.</title>
        <authorList>
            <person name="Moreira L.M."/>
        </authorList>
    </citation>
    <scope>NUCLEOTIDE SEQUENCE [LARGE SCALE GENOMIC DNA]</scope>
    <source>
        <strain evidence="2 3">VC13239</strain>
    </source>
</reference>
<sequence>MKKRHIGEPIIRIPEPGKGEGSMKDSCRRMVAGEPAMYGTG</sequence>
<organism evidence="2 3">
    <name type="scientific">Burkholderia pseudomultivorans</name>
    <dbReference type="NCBI Taxonomy" id="1207504"/>
    <lineage>
        <taxon>Bacteria</taxon>
        <taxon>Pseudomonadati</taxon>
        <taxon>Pseudomonadota</taxon>
        <taxon>Betaproteobacteria</taxon>
        <taxon>Burkholderiales</taxon>
        <taxon>Burkholderiaceae</taxon>
        <taxon>Burkholderia</taxon>
        <taxon>Burkholderia cepacia complex</taxon>
    </lineage>
</organism>
<dbReference type="Proteomes" id="UP001248067">
    <property type="component" value="Unassembled WGS sequence"/>
</dbReference>
<proteinExistence type="predicted"/>
<evidence type="ECO:0000256" key="1">
    <source>
        <dbReference type="SAM" id="MobiDB-lite"/>
    </source>
</evidence>
<comment type="caution">
    <text evidence="2">The sequence shown here is derived from an EMBL/GenBank/DDBJ whole genome shotgun (WGS) entry which is preliminary data.</text>
</comment>